<dbReference type="FunFam" id="3.40.50.300:FF:000022">
    <property type="entry name" value="Signal recognition particle 54 kDa subunit"/>
    <property type="match status" value="1"/>
</dbReference>
<dbReference type="Pfam" id="PF02881">
    <property type="entry name" value="SRP54_N"/>
    <property type="match status" value="1"/>
</dbReference>
<sequence length="443" mass="49123">MFEKLQERLEATFKKLRGYGKLSEDNIKDSLREVRVALLEADVNYKVAKDFLEKVKEKALGEGVLTSITPGQLFIKIVHDELCALLGQINKPLDVSGSPPVPIMLIGLQGSGKTTTAGKLAVQLRKKGRKPLLVPSDVYRPAAIDQLVKIGQQINIATFASKEVQDPVTICREARAYAMKNGFDTLIVDTAGRLHINDEMVQELVEQKKLLNPRETLLVLDAMTGQDAVSSASTFNEKVGVDGVILTKLDGDTRGGAALSIKAVTGRPIKFIGMGEKLDALEPFYPERMASRILGMGDVVSLVEKAQDVFDEKQAIELERKLRKDEFTLEDFRDQLKQIKKLGSVESIIGMIPGLNKFKGAIDFSEAEKELKKTEAIINSMTRKERIYPNIIDGSRRMRIAKGSGTQVHEVNALLKKYAETKKMIKKMTKGGMKGLQRQLLSR</sequence>
<evidence type="ECO:0000256" key="2">
    <source>
        <dbReference type="ARBA" id="ARBA00022741"/>
    </source>
</evidence>
<name>A0A351U3Q0_9BACT</name>
<dbReference type="PROSITE" id="PS00300">
    <property type="entry name" value="SRP54"/>
    <property type="match status" value="1"/>
</dbReference>
<evidence type="ECO:0000256" key="4">
    <source>
        <dbReference type="ARBA" id="ARBA00022884"/>
    </source>
</evidence>
<dbReference type="CDD" id="cd18539">
    <property type="entry name" value="SRP_G"/>
    <property type="match status" value="1"/>
</dbReference>
<evidence type="ECO:0000256" key="8">
    <source>
        <dbReference type="ARBA" id="ARBA00048027"/>
    </source>
</evidence>
<dbReference type="SUPFAM" id="SSF52540">
    <property type="entry name" value="P-loop containing nucleoside triphosphate hydrolases"/>
    <property type="match status" value="1"/>
</dbReference>
<dbReference type="Pfam" id="PF02978">
    <property type="entry name" value="SRP_SPB"/>
    <property type="match status" value="1"/>
</dbReference>
<keyword evidence="9" id="KW-0963">Cytoplasm</keyword>
<gene>
    <name evidence="9 10" type="primary">ffh</name>
    <name evidence="10" type="ORF">GXY80_01085</name>
</gene>
<reference evidence="10" key="2">
    <citation type="submission" date="2020-01" db="EMBL/GenBank/DDBJ databases">
        <authorList>
            <person name="Campanaro S."/>
        </authorList>
    </citation>
    <scope>NUCLEOTIDE SEQUENCE</scope>
    <source>
        <strain evidence="10">AS06rmzACSIP_7</strain>
    </source>
</reference>
<keyword evidence="5 9" id="KW-0342">GTP-binding</keyword>
<dbReference type="Pfam" id="PF00448">
    <property type="entry name" value="SRP54"/>
    <property type="match status" value="1"/>
</dbReference>
<dbReference type="GO" id="GO:0003924">
    <property type="term" value="F:GTPase activity"/>
    <property type="evidence" value="ECO:0007669"/>
    <property type="project" value="UniProtKB-UniRule"/>
</dbReference>
<dbReference type="SMART" id="SM00382">
    <property type="entry name" value="AAA"/>
    <property type="match status" value="1"/>
</dbReference>
<dbReference type="InterPro" id="IPR036891">
    <property type="entry name" value="Signal_recog_part_SRP54_M_sf"/>
</dbReference>
<accession>A0A351U3Q0</accession>
<dbReference type="NCBIfam" id="TIGR00959">
    <property type="entry name" value="ffh"/>
    <property type="match status" value="1"/>
</dbReference>
<dbReference type="EC" id="3.6.5.4" evidence="9"/>
<dbReference type="InterPro" id="IPR022941">
    <property type="entry name" value="SRP54"/>
</dbReference>
<reference evidence="10" key="1">
    <citation type="journal article" date="2020" name="Biotechnol. Biofuels">
        <title>New insights from the biogas microbiome by comprehensive genome-resolved metagenomics of nearly 1600 species originating from multiple anaerobic digesters.</title>
        <authorList>
            <person name="Campanaro S."/>
            <person name="Treu L."/>
            <person name="Rodriguez-R L.M."/>
            <person name="Kovalovszki A."/>
            <person name="Ziels R.M."/>
            <person name="Maus I."/>
            <person name="Zhu X."/>
            <person name="Kougias P.G."/>
            <person name="Basile A."/>
            <person name="Luo G."/>
            <person name="Schluter A."/>
            <person name="Konstantinidis K.T."/>
            <person name="Angelidaki I."/>
        </authorList>
    </citation>
    <scope>NUCLEOTIDE SEQUENCE</scope>
    <source>
        <strain evidence="10">AS06rmzACSIP_7</strain>
    </source>
</reference>
<dbReference type="PANTHER" id="PTHR11564:SF5">
    <property type="entry name" value="SIGNAL RECOGNITION PARTICLE SUBUNIT SRP54"/>
    <property type="match status" value="1"/>
</dbReference>
<comment type="domain">
    <text evidence="9">Composed of three domains: the N-terminal N domain, which is responsible for interactions with the ribosome, the central G domain, which binds GTP, and the C-terminal M domain, which binds the RNA and the signal sequence of the RNC.</text>
</comment>
<evidence type="ECO:0000256" key="6">
    <source>
        <dbReference type="ARBA" id="ARBA00023135"/>
    </source>
</evidence>
<comment type="catalytic activity">
    <reaction evidence="8 9">
        <text>GTP + H2O = GDP + phosphate + H(+)</text>
        <dbReference type="Rhea" id="RHEA:19669"/>
        <dbReference type="ChEBI" id="CHEBI:15377"/>
        <dbReference type="ChEBI" id="CHEBI:15378"/>
        <dbReference type="ChEBI" id="CHEBI:37565"/>
        <dbReference type="ChEBI" id="CHEBI:43474"/>
        <dbReference type="ChEBI" id="CHEBI:58189"/>
        <dbReference type="EC" id="3.6.5.4"/>
    </reaction>
</comment>
<dbReference type="SUPFAM" id="SSF47446">
    <property type="entry name" value="Signal peptide-binding domain"/>
    <property type="match status" value="1"/>
</dbReference>
<dbReference type="Gene3D" id="1.20.120.140">
    <property type="entry name" value="Signal recognition particle SRP54, nucleotide-binding domain"/>
    <property type="match status" value="1"/>
</dbReference>
<comment type="subcellular location">
    <subcellularLocation>
        <location evidence="9">Cytoplasm</location>
    </subcellularLocation>
    <text evidence="9">The SRP-RNC complex is targeted to the cytoplasmic membrane.</text>
</comment>
<dbReference type="InterPro" id="IPR000897">
    <property type="entry name" value="SRP54_GTPase_dom"/>
</dbReference>
<dbReference type="Proteomes" id="UP000777265">
    <property type="component" value="Unassembled WGS sequence"/>
</dbReference>
<feature type="binding site" evidence="9">
    <location>
        <begin position="247"/>
        <end position="250"/>
    </location>
    <ligand>
        <name>GTP</name>
        <dbReference type="ChEBI" id="CHEBI:37565"/>
    </ligand>
</feature>
<comment type="caution">
    <text evidence="10">The sequence shown here is derived from an EMBL/GenBank/DDBJ whole genome shotgun (WGS) entry which is preliminary data.</text>
</comment>
<dbReference type="InterPro" id="IPR027417">
    <property type="entry name" value="P-loop_NTPase"/>
</dbReference>
<dbReference type="AlphaFoldDB" id="A0A351U3Q0"/>
<comment type="function">
    <text evidence="9">Involved in targeting and insertion of nascent membrane proteins into the cytoplasmic membrane. Binds to the hydrophobic signal sequence of the ribosome-nascent chain (RNC) as it emerges from the ribosomes. The SRP-RNC complex is then targeted to the cytoplasmic membrane where it interacts with the SRP receptor FtsY.</text>
</comment>
<dbReference type="InterPro" id="IPR004780">
    <property type="entry name" value="SRP"/>
</dbReference>
<comment type="similarity">
    <text evidence="1 9">Belongs to the GTP-binding SRP family. SRP54 subfamily.</text>
</comment>
<dbReference type="InterPro" id="IPR004125">
    <property type="entry name" value="Signal_recog_particle_SRP54_M"/>
</dbReference>
<keyword evidence="6 9" id="KW-0733">Signal recognition particle</keyword>
<dbReference type="InterPro" id="IPR003593">
    <property type="entry name" value="AAA+_ATPase"/>
</dbReference>
<evidence type="ECO:0000256" key="3">
    <source>
        <dbReference type="ARBA" id="ARBA00022801"/>
    </source>
</evidence>
<comment type="subunit">
    <text evidence="9">Part of the signal recognition particle protein translocation system, which is composed of SRP and FtsY.</text>
</comment>
<dbReference type="GO" id="GO:0048500">
    <property type="term" value="C:signal recognition particle"/>
    <property type="evidence" value="ECO:0007669"/>
    <property type="project" value="UniProtKB-UniRule"/>
</dbReference>
<protein>
    <recommendedName>
        <fullName evidence="9">Signal recognition particle protein</fullName>
        <ecNumber evidence="9">3.6.5.4</ecNumber>
    </recommendedName>
    <alternativeName>
        <fullName evidence="9">Fifty-four homolog</fullName>
    </alternativeName>
</protein>
<keyword evidence="2 9" id="KW-0547">Nucleotide-binding</keyword>
<dbReference type="InterPro" id="IPR042101">
    <property type="entry name" value="SRP54_N_sf"/>
</dbReference>
<evidence type="ECO:0000313" key="11">
    <source>
        <dbReference type="Proteomes" id="UP000777265"/>
    </source>
</evidence>
<dbReference type="EMBL" id="JAAYEE010000018">
    <property type="protein sequence ID" value="NLW34065.1"/>
    <property type="molecule type" value="Genomic_DNA"/>
</dbReference>
<dbReference type="Gene3D" id="1.10.260.30">
    <property type="entry name" value="Signal recognition particle, SRP54 subunit, M-domain"/>
    <property type="match status" value="1"/>
</dbReference>
<dbReference type="HAMAP" id="MF_00306">
    <property type="entry name" value="SRP54"/>
    <property type="match status" value="1"/>
</dbReference>
<dbReference type="GO" id="GO:0006614">
    <property type="term" value="P:SRP-dependent cotranslational protein targeting to membrane"/>
    <property type="evidence" value="ECO:0007669"/>
    <property type="project" value="InterPro"/>
</dbReference>
<dbReference type="InterPro" id="IPR013822">
    <property type="entry name" value="Signal_recog_particl_SRP54_hlx"/>
</dbReference>
<keyword evidence="3 9" id="KW-0378">Hydrolase</keyword>
<evidence type="ECO:0000256" key="7">
    <source>
        <dbReference type="ARBA" id="ARBA00023274"/>
    </source>
</evidence>
<evidence type="ECO:0000313" key="10">
    <source>
        <dbReference type="EMBL" id="NLW34065.1"/>
    </source>
</evidence>
<dbReference type="PANTHER" id="PTHR11564">
    <property type="entry name" value="SIGNAL RECOGNITION PARTICLE 54K PROTEIN SRP54"/>
    <property type="match status" value="1"/>
</dbReference>
<keyword evidence="7 9" id="KW-0687">Ribonucleoprotein</keyword>
<evidence type="ECO:0000256" key="1">
    <source>
        <dbReference type="ARBA" id="ARBA00005450"/>
    </source>
</evidence>
<dbReference type="SMART" id="SM00962">
    <property type="entry name" value="SRP54"/>
    <property type="match status" value="1"/>
</dbReference>
<dbReference type="STRING" id="909663.GCA_000512235_01349"/>
<dbReference type="SMART" id="SM00963">
    <property type="entry name" value="SRP54_N"/>
    <property type="match status" value="1"/>
</dbReference>
<organism evidence="10 11">
    <name type="scientific">Syntrophorhabdus aromaticivorans</name>
    <dbReference type="NCBI Taxonomy" id="328301"/>
    <lineage>
        <taxon>Bacteria</taxon>
        <taxon>Pseudomonadati</taxon>
        <taxon>Thermodesulfobacteriota</taxon>
        <taxon>Syntrophorhabdia</taxon>
        <taxon>Syntrophorhabdales</taxon>
        <taxon>Syntrophorhabdaceae</taxon>
        <taxon>Syntrophorhabdus</taxon>
    </lineage>
</organism>
<proteinExistence type="inferred from homology"/>
<evidence type="ECO:0000256" key="9">
    <source>
        <dbReference type="HAMAP-Rule" id="MF_00306"/>
    </source>
</evidence>
<dbReference type="GO" id="GO:0005525">
    <property type="term" value="F:GTP binding"/>
    <property type="evidence" value="ECO:0007669"/>
    <property type="project" value="UniProtKB-UniRule"/>
</dbReference>
<keyword evidence="4 9" id="KW-0694">RNA-binding</keyword>
<dbReference type="GO" id="GO:0008312">
    <property type="term" value="F:7S RNA binding"/>
    <property type="evidence" value="ECO:0007669"/>
    <property type="project" value="InterPro"/>
</dbReference>
<feature type="binding site" evidence="9">
    <location>
        <begin position="189"/>
        <end position="193"/>
    </location>
    <ligand>
        <name>GTP</name>
        <dbReference type="ChEBI" id="CHEBI:37565"/>
    </ligand>
</feature>
<evidence type="ECO:0000256" key="5">
    <source>
        <dbReference type="ARBA" id="ARBA00023134"/>
    </source>
</evidence>
<dbReference type="Gene3D" id="3.40.50.300">
    <property type="entry name" value="P-loop containing nucleotide triphosphate hydrolases"/>
    <property type="match status" value="1"/>
</dbReference>
<feature type="binding site" evidence="9">
    <location>
        <begin position="107"/>
        <end position="114"/>
    </location>
    <ligand>
        <name>GTP</name>
        <dbReference type="ChEBI" id="CHEBI:37565"/>
    </ligand>
</feature>